<dbReference type="Proteomes" id="UP001607302">
    <property type="component" value="Unassembled WGS sequence"/>
</dbReference>
<organism evidence="1 2">
    <name type="scientific">Vespula squamosa</name>
    <name type="common">Southern yellow jacket</name>
    <name type="synonym">Wasp</name>
    <dbReference type="NCBI Taxonomy" id="30214"/>
    <lineage>
        <taxon>Eukaryota</taxon>
        <taxon>Metazoa</taxon>
        <taxon>Ecdysozoa</taxon>
        <taxon>Arthropoda</taxon>
        <taxon>Hexapoda</taxon>
        <taxon>Insecta</taxon>
        <taxon>Pterygota</taxon>
        <taxon>Neoptera</taxon>
        <taxon>Endopterygota</taxon>
        <taxon>Hymenoptera</taxon>
        <taxon>Apocrita</taxon>
        <taxon>Aculeata</taxon>
        <taxon>Vespoidea</taxon>
        <taxon>Vespidae</taxon>
        <taxon>Vespinae</taxon>
        <taxon>Vespula</taxon>
    </lineage>
</organism>
<sequence>MDEDEMTKVTIAMGSMGSKMVDATQHACNASLLVFSHEKRARKGMLGDTKRVRRGGGVGGRGTEYGLARSEVLLEEYRFVGFNKTNSSSLKRGWRIFPLEAVVTLGVLRSGYDGRCYGGLSSVLGQKQGAGKVKL</sequence>
<protein>
    <submittedName>
        <fullName evidence="1">Uncharacterized protein</fullName>
    </submittedName>
</protein>
<evidence type="ECO:0000313" key="2">
    <source>
        <dbReference type="Proteomes" id="UP001607302"/>
    </source>
</evidence>
<keyword evidence="2" id="KW-1185">Reference proteome</keyword>
<comment type="caution">
    <text evidence="1">The sequence shown here is derived from an EMBL/GenBank/DDBJ whole genome shotgun (WGS) entry which is preliminary data.</text>
</comment>
<proteinExistence type="predicted"/>
<evidence type="ECO:0000313" key="1">
    <source>
        <dbReference type="EMBL" id="KAL2717157.1"/>
    </source>
</evidence>
<reference evidence="1 2" key="1">
    <citation type="journal article" date="2024" name="Ann. Entomol. Soc. Am.">
        <title>Genomic analyses of the southern and eastern yellowjacket wasps (Hymenoptera: Vespidae) reveal evolutionary signatures of social life.</title>
        <authorList>
            <person name="Catto M.A."/>
            <person name="Caine P.B."/>
            <person name="Orr S.E."/>
            <person name="Hunt B.G."/>
            <person name="Goodisman M.A.D."/>
        </authorList>
    </citation>
    <scope>NUCLEOTIDE SEQUENCE [LARGE SCALE GENOMIC DNA]</scope>
    <source>
        <strain evidence="1">233</strain>
        <tissue evidence="1">Head and thorax</tissue>
    </source>
</reference>
<name>A0ABD2AA16_VESSQ</name>
<dbReference type="EMBL" id="JAUDFV010000153">
    <property type="protein sequence ID" value="KAL2717157.1"/>
    <property type="molecule type" value="Genomic_DNA"/>
</dbReference>
<accession>A0ABD2AA16</accession>
<dbReference type="AlphaFoldDB" id="A0ABD2AA16"/>
<gene>
    <name evidence="1" type="ORF">V1478_012857</name>
</gene>